<dbReference type="NCBIfam" id="TIGR03017">
    <property type="entry name" value="EpsF"/>
    <property type="match status" value="1"/>
</dbReference>
<dbReference type="Pfam" id="PF13807">
    <property type="entry name" value="GNVR"/>
    <property type="match status" value="1"/>
</dbReference>
<evidence type="ECO:0000256" key="3">
    <source>
        <dbReference type="ARBA" id="ARBA00022692"/>
    </source>
</evidence>
<dbReference type="InterPro" id="IPR017468">
    <property type="entry name" value="Chain_len_reg_EpsF"/>
</dbReference>
<keyword evidence="4 7" id="KW-1133">Transmembrane helix</keyword>
<gene>
    <name evidence="10" type="ORF">MECH1_V1_2076</name>
</gene>
<evidence type="ECO:0000313" key="10">
    <source>
        <dbReference type="EMBL" id="CAL1240852.1"/>
    </source>
</evidence>
<protein>
    <submittedName>
        <fullName evidence="10">Chain length determinant protein EpsF</fullName>
    </submittedName>
</protein>
<dbReference type="RefSeq" id="WP_348757413.1">
    <property type="nucleotide sequence ID" value="NZ_OZ026884.1"/>
</dbReference>
<dbReference type="Pfam" id="PF02706">
    <property type="entry name" value="Wzz"/>
    <property type="match status" value="1"/>
</dbReference>
<keyword evidence="2" id="KW-1003">Cell membrane</keyword>
<feature type="transmembrane region" description="Helical" evidence="7">
    <location>
        <begin position="12"/>
        <end position="35"/>
    </location>
</feature>
<evidence type="ECO:0000256" key="2">
    <source>
        <dbReference type="ARBA" id="ARBA00022475"/>
    </source>
</evidence>
<evidence type="ECO:0000259" key="8">
    <source>
        <dbReference type="Pfam" id="PF02706"/>
    </source>
</evidence>
<keyword evidence="3 7" id="KW-0812">Transmembrane</keyword>
<evidence type="ECO:0000256" key="7">
    <source>
        <dbReference type="SAM" id="Phobius"/>
    </source>
</evidence>
<organism evidence="10 11">
    <name type="scientific">Candidatus Methylocalor cossyra</name>
    <dbReference type="NCBI Taxonomy" id="3108543"/>
    <lineage>
        <taxon>Bacteria</taxon>
        <taxon>Pseudomonadati</taxon>
        <taxon>Pseudomonadota</taxon>
        <taxon>Gammaproteobacteria</taxon>
        <taxon>Methylococcales</taxon>
        <taxon>Methylococcaceae</taxon>
        <taxon>Candidatus Methylocalor</taxon>
    </lineage>
</organism>
<evidence type="ECO:0000256" key="6">
    <source>
        <dbReference type="SAM" id="Coils"/>
    </source>
</evidence>
<dbReference type="PANTHER" id="PTHR32309:SF13">
    <property type="entry name" value="FERRIC ENTEROBACTIN TRANSPORT PROTEIN FEPE"/>
    <property type="match status" value="1"/>
</dbReference>
<name>A0ABP1C9I7_9GAMM</name>
<feature type="domain" description="Tyrosine-protein kinase G-rich" evidence="9">
    <location>
        <begin position="346"/>
        <end position="416"/>
    </location>
</feature>
<sequence>MSMQQLWRVVRAQWRMILAVQGTVVVVALLANLFLPKRYVAETQLVIDTKSADPILGAILTATTIASYLTTQADIIRSDRVAQRVVTRLGLDQDPAVRARWQTETEGKIPLEIWYGRVLKRHLNVLPARDSSVITVAYTAQDPHRAAAVANAFAQAYIETNLELKVEPAKEYARWFDERTRSLRENLAAAQKRLSDYQHQHGIVATDERLDVETARLNELATQLVQVQGQRANTRSRHGQSAAAETLPEVLQNGLVQSLKSELARLEAQRSHAAERFGANHPELARLDTEIAALRRKLAAETQRIAHSLGTASRADAAREAEIQAALDAQKKKVLELRAERDTIAVLQREVENAQRIFDTVTQRYAQISLESQAQQTNVSVLTPASEPVRPSNPSPVITLLLAAAFGAVLGTGTALGLELLGPRVRGPEDLNGPLGLPVLAVLPAVRSKDLRLPEAGLPDPVRP</sequence>
<evidence type="ECO:0000256" key="1">
    <source>
        <dbReference type="ARBA" id="ARBA00004651"/>
    </source>
</evidence>
<proteinExistence type="predicted"/>
<reference evidence="10 11" key="1">
    <citation type="submission" date="2024-04" db="EMBL/GenBank/DDBJ databases">
        <authorList>
            <person name="Cremers G."/>
        </authorList>
    </citation>
    <scope>NUCLEOTIDE SEQUENCE [LARGE SCALE GENOMIC DNA]</scope>
    <source>
        <strain evidence="10">MeCH1-AG</strain>
    </source>
</reference>
<evidence type="ECO:0000256" key="5">
    <source>
        <dbReference type="ARBA" id="ARBA00023136"/>
    </source>
</evidence>
<comment type="subcellular location">
    <subcellularLocation>
        <location evidence="1">Cell membrane</location>
        <topology evidence="1">Multi-pass membrane protein</topology>
    </subcellularLocation>
</comment>
<dbReference type="InterPro" id="IPR003856">
    <property type="entry name" value="LPS_length_determ_N"/>
</dbReference>
<evidence type="ECO:0000313" key="11">
    <source>
        <dbReference type="Proteomes" id="UP001497493"/>
    </source>
</evidence>
<dbReference type="Proteomes" id="UP001497493">
    <property type="component" value="Chromosome"/>
</dbReference>
<dbReference type="InterPro" id="IPR032807">
    <property type="entry name" value="GNVR"/>
</dbReference>
<feature type="domain" description="Polysaccharide chain length determinant N-terminal" evidence="8">
    <location>
        <begin position="2"/>
        <end position="87"/>
    </location>
</feature>
<accession>A0ABP1C9I7</accession>
<keyword evidence="5 7" id="KW-0472">Membrane</keyword>
<evidence type="ECO:0000259" key="9">
    <source>
        <dbReference type="Pfam" id="PF13807"/>
    </source>
</evidence>
<feature type="coiled-coil region" evidence="6">
    <location>
        <begin position="256"/>
        <end position="364"/>
    </location>
</feature>
<keyword evidence="11" id="KW-1185">Reference proteome</keyword>
<dbReference type="EMBL" id="OZ026884">
    <property type="protein sequence ID" value="CAL1240852.1"/>
    <property type="molecule type" value="Genomic_DNA"/>
</dbReference>
<keyword evidence="6" id="KW-0175">Coiled coil</keyword>
<dbReference type="InterPro" id="IPR050445">
    <property type="entry name" value="Bact_polysacc_biosynth/exp"/>
</dbReference>
<evidence type="ECO:0000256" key="4">
    <source>
        <dbReference type="ARBA" id="ARBA00022989"/>
    </source>
</evidence>
<dbReference type="PANTHER" id="PTHR32309">
    <property type="entry name" value="TYROSINE-PROTEIN KINASE"/>
    <property type="match status" value="1"/>
</dbReference>